<feature type="domain" description="AB hydrolase-1" evidence="1">
    <location>
        <begin position="12"/>
        <end position="191"/>
    </location>
</feature>
<name>A0A9X3C5X7_9MYCO</name>
<reference evidence="2" key="1">
    <citation type="submission" date="2020-07" db="EMBL/GenBank/DDBJ databases">
        <authorList>
            <person name="Pettersson B.M.F."/>
            <person name="Behra P.R.K."/>
            <person name="Ramesh M."/>
            <person name="Das S."/>
            <person name="Dasgupta S."/>
            <person name="Kirsebom L.A."/>
        </authorList>
    </citation>
    <scope>NUCLEOTIDE SEQUENCE</scope>
    <source>
        <strain evidence="2">DSM 44838</strain>
    </source>
</reference>
<evidence type="ECO:0000259" key="1">
    <source>
        <dbReference type="Pfam" id="PF12697"/>
    </source>
</evidence>
<dbReference type="GO" id="GO:0016787">
    <property type="term" value="F:hydrolase activity"/>
    <property type="evidence" value="ECO:0007669"/>
    <property type="project" value="UniProtKB-KW"/>
</dbReference>
<gene>
    <name evidence="2" type="ORF">H7K45_29910</name>
</gene>
<sequence>MVTVRTQVRGCVVVLPGGRVHSDRPSRPWQLANVRMMLLASTLRRRLGPQVEVRRLRYRLRGWNDPRRDPLRDAEKLLDEVRGRFEPRDIAVVGHSMGGRVAAHLAARGVVGTVVALAPWWVGDDGDLIPAGTRLLVVHGTADTWTDPRRSRAQTERARLRGVDAEWVGLEGADHFMLRRWRDWHRLPAEFVANQLVGANRTAVRRSPNSSGEKG</sequence>
<keyword evidence="2" id="KW-0378">Hydrolase</keyword>
<dbReference type="InterPro" id="IPR029058">
    <property type="entry name" value="AB_hydrolase_fold"/>
</dbReference>
<keyword evidence="3" id="KW-1185">Reference proteome</keyword>
<protein>
    <submittedName>
        <fullName evidence="2">Alpha/beta fold hydrolase</fullName>
    </submittedName>
</protein>
<dbReference type="SUPFAM" id="SSF53474">
    <property type="entry name" value="alpha/beta-Hydrolases"/>
    <property type="match status" value="1"/>
</dbReference>
<evidence type="ECO:0000313" key="3">
    <source>
        <dbReference type="Proteomes" id="UP001141629"/>
    </source>
</evidence>
<proteinExistence type="predicted"/>
<accession>A0A9X3C5X7</accession>
<dbReference type="Proteomes" id="UP001141629">
    <property type="component" value="Unassembled WGS sequence"/>
</dbReference>
<organism evidence="2 3">
    <name type="scientific">Mycobacterium yunnanensis</name>
    <dbReference type="NCBI Taxonomy" id="368477"/>
    <lineage>
        <taxon>Bacteria</taxon>
        <taxon>Bacillati</taxon>
        <taxon>Actinomycetota</taxon>
        <taxon>Actinomycetes</taxon>
        <taxon>Mycobacteriales</taxon>
        <taxon>Mycobacteriaceae</taxon>
        <taxon>Mycobacterium</taxon>
    </lineage>
</organism>
<dbReference type="Gene3D" id="3.40.50.1820">
    <property type="entry name" value="alpha/beta hydrolase"/>
    <property type="match status" value="1"/>
</dbReference>
<dbReference type="EMBL" id="JACKVK010000022">
    <property type="protein sequence ID" value="MCV7424762.1"/>
    <property type="molecule type" value="Genomic_DNA"/>
</dbReference>
<dbReference type="Pfam" id="PF12697">
    <property type="entry name" value="Abhydrolase_6"/>
    <property type="match status" value="1"/>
</dbReference>
<reference evidence="2" key="2">
    <citation type="journal article" date="2022" name="BMC Genomics">
        <title>Comparative genome analysis of mycobacteria focusing on tRNA and non-coding RNA.</title>
        <authorList>
            <person name="Behra P.R.K."/>
            <person name="Pettersson B.M.F."/>
            <person name="Ramesh M."/>
            <person name="Das S."/>
            <person name="Dasgupta S."/>
            <person name="Kirsebom L.A."/>
        </authorList>
    </citation>
    <scope>NUCLEOTIDE SEQUENCE</scope>
    <source>
        <strain evidence="2">DSM 44838</strain>
    </source>
</reference>
<dbReference type="InterPro" id="IPR000073">
    <property type="entry name" value="AB_hydrolase_1"/>
</dbReference>
<comment type="caution">
    <text evidence="2">The sequence shown here is derived from an EMBL/GenBank/DDBJ whole genome shotgun (WGS) entry which is preliminary data.</text>
</comment>
<evidence type="ECO:0000313" key="2">
    <source>
        <dbReference type="EMBL" id="MCV7424762.1"/>
    </source>
</evidence>
<dbReference type="AlphaFoldDB" id="A0A9X3C5X7"/>